<name>G8JP94_ERECY</name>
<keyword evidence="2" id="KW-1185">Reference proteome</keyword>
<dbReference type="GeneID" id="11470657"/>
<dbReference type="OMA" id="IEIWFCT"/>
<dbReference type="KEGG" id="erc:Ecym_2420"/>
<reference evidence="2" key="1">
    <citation type="journal article" date="2012" name="G3 (Bethesda)">
        <title>Pichia sorbitophila, an interspecies yeast hybrid reveals early steps of genome resolution following polyploidization.</title>
        <authorList>
            <person name="Leh Louis V."/>
            <person name="Despons L."/>
            <person name="Friedrich A."/>
            <person name="Martin T."/>
            <person name="Durrens P."/>
            <person name="Casaregola S."/>
            <person name="Neuveglise C."/>
            <person name="Fairhead C."/>
            <person name="Marck C."/>
            <person name="Cruz J.A."/>
            <person name="Straub M.L."/>
            <person name="Kugler V."/>
            <person name="Sacerdot C."/>
            <person name="Uzunov Z."/>
            <person name="Thierry A."/>
            <person name="Weiss S."/>
            <person name="Bleykasten C."/>
            <person name="De Montigny J."/>
            <person name="Jacques N."/>
            <person name="Jung P."/>
            <person name="Lemaire M."/>
            <person name="Mallet S."/>
            <person name="Morel G."/>
            <person name="Richard G.F."/>
            <person name="Sarkar A."/>
            <person name="Savel G."/>
            <person name="Schacherer J."/>
            <person name="Seret M.L."/>
            <person name="Talla E."/>
            <person name="Samson G."/>
            <person name="Jubin C."/>
            <person name="Poulain J."/>
            <person name="Vacherie B."/>
            <person name="Barbe V."/>
            <person name="Pelletier E."/>
            <person name="Sherman D.J."/>
            <person name="Westhof E."/>
            <person name="Weissenbach J."/>
            <person name="Baret P.V."/>
            <person name="Wincker P."/>
            <person name="Gaillardin C."/>
            <person name="Dujon B."/>
            <person name="Souciet J.L."/>
        </authorList>
    </citation>
    <scope>NUCLEOTIDE SEQUENCE [LARGE SCALE GENOMIC DNA]</scope>
    <source>
        <strain evidence="2">CBS 270.75 / DBVPG 7215 / KCTC 17166 / NRRL Y-17582</strain>
    </source>
</reference>
<dbReference type="RefSeq" id="XP_003644969.1">
    <property type="nucleotide sequence ID" value="XM_003644921.1"/>
</dbReference>
<dbReference type="InParanoid" id="G8JP94"/>
<dbReference type="OrthoDB" id="4033799at2759"/>
<evidence type="ECO:0000313" key="2">
    <source>
        <dbReference type="Proteomes" id="UP000006790"/>
    </source>
</evidence>
<sequence>MSINIQKSSDNCIISGYKVTDTSKYIIFAELSISGPVKSSLKLHIVEKEKTLKFEISLNIGLYDEVDYSVLNHFEIIDAPILSKNKIEKKSVLVINTGNGIQIISLEQLFGFRDTESEVQKWYLDQNADRIMSFVSKATSTGFIEIWFCTKLGKILSVRYSLIHENFTSHRQLLGSSNDTLNYMSAGYRENSQWEDKIGPLKHVAVACFDNNIYWLSNGNIEKQSILQYMDNNEEHTLISVEFAIVKQFSTTSIIYFCGQIMNLGCVLYKRSTRGDWNLVHVFERAASRTECSPLINCQVHFDGNSILTIVSGSECGKLYVWKYDYKLEMEIGSNCIEVAREHDIIHNIQLLSDSKIYFLCNRQELNYVDV</sequence>
<accession>G8JP94</accession>
<dbReference type="AlphaFoldDB" id="G8JP94"/>
<dbReference type="eggNOG" id="ENOG502S9NH">
    <property type="taxonomic scope" value="Eukaryota"/>
</dbReference>
<dbReference type="Proteomes" id="UP000006790">
    <property type="component" value="Chromosome 2"/>
</dbReference>
<dbReference type="HOGENOM" id="CLU_696778_0_0_1"/>
<dbReference type="EMBL" id="CP002498">
    <property type="protein sequence ID" value="AET38152.1"/>
    <property type="molecule type" value="Genomic_DNA"/>
</dbReference>
<evidence type="ECO:0000313" key="1">
    <source>
        <dbReference type="EMBL" id="AET38152.1"/>
    </source>
</evidence>
<organism evidence="1 2">
    <name type="scientific">Eremothecium cymbalariae (strain CBS 270.75 / DBVPG 7215 / KCTC 17166 / NRRL Y-17582)</name>
    <name type="common">Yeast</name>
    <dbReference type="NCBI Taxonomy" id="931890"/>
    <lineage>
        <taxon>Eukaryota</taxon>
        <taxon>Fungi</taxon>
        <taxon>Dikarya</taxon>
        <taxon>Ascomycota</taxon>
        <taxon>Saccharomycotina</taxon>
        <taxon>Saccharomycetes</taxon>
        <taxon>Saccharomycetales</taxon>
        <taxon>Saccharomycetaceae</taxon>
        <taxon>Eremothecium</taxon>
    </lineage>
</organism>
<protein>
    <submittedName>
        <fullName evidence="1">Uncharacterized protein</fullName>
    </submittedName>
</protein>
<proteinExistence type="predicted"/>
<gene>
    <name evidence="1" type="ordered locus">Ecym_2420</name>
</gene>